<dbReference type="GO" id="GO:0005524">
    <property type="term" value="F:ATP binding"/>
    <property type="evidence" value="ECO:0007669"/>
    <property type="project" value="UniProtKB-KW"/>
</dbReference>
<keyword evidence="11" id="KW-1185">Reference proteome</keyword>
<reference evidence="10 11" key="1">
    <citation type="submission" date="2020-02" db="EMBL/GenBank/DDBJ databases">
        <authorList>
            <person name="Dziuba M."/>
            <person name="Kuznetsov B."/>
            <person name="Mardanov A."/>
            <person name="Ravin N."/>
            <person name="Grouzdev D."/>
        </authorList>
    </citation>
    <scope>NUCLEOTIDE SEQUENCE [LARGE SCALE GENOMIC DNA]</scope>
    <source>
        <strain evidence="10 11">SpK</strain>
    </source>
</reference>
<comment type="caution">
    <text evidence="10">The sequence shown here is derived from an EMBL/GenBank/DDBJ whole genome shotgun (WGS) entry which is preliminary data.</text>
</comment>
<dbReference type="RefSeq" id="WP_163678978.1">
    <property type="nucleotide sequence ID" value="NZ_JAAIYP010000037.1"/>
</dbReference>
<feature type="domain" description="ABC transporter" evidence="8">
    <location>
        <begin position="387"/>
        <end position="609"/>
    </location>
</feature>
<evidence type="ECO:0000256" key="5">
    <source>
        <dbReference type="ARBA" id="ARBA00023136"/>
    </source>
</evidence>
<dbReference type="PROSITE" id="PS50893">
    <property type="entry name" value="ABC_TRANSPORTER_2"/>
    <property type="match status" value="1"/>
</dbReference>
<dbReference type="SUPFAM" id="SSF52540">
    <property type="entry name" value="P-loop containing nucleoside triphosphate hydrolases"/>
    <property type="match status" value="1"/>
</dbReference>
<keyword evidence="2" id="KW-0813">Transport</keyword>
<dbReference type="GO" id="GO:0016887">
    <property type="term" value="F:ATP hydrolysis activity"/>
    <property type="evidence" value="ECO:0007669"/>
    <property type="project" value="InterPro"/>
</dbReference>
<keyword evidence="4 7" id="KW-1133">Transmembrane helix</keyword>
<dbReference type="GO" id="GO:0005886">
    <property type="term" value="C:plasma membrane"/>
    <property type="evidence" value="ECO:0007669"/>
    <property type="project" value="UniProtKB-SubCell"/>
</dbReference>
<comment type="subcellular location">
    <subcellularLocation>
        <location evidence="1">Cell membrane</location>
        <topology evidence="1">Multi-pass membrane protein</topology>
    </subcellularLocation>
</comment>
<dbReference type="Pfam" id="PF06472">
    <property type="entry name" value="ABC_membrane_2"/>
    <property type="match status" value="1"/>
</dbReference>
<evidence type="ECO:0000313" key="10">
    <source>
        <dbReference type="EMBL" id="NFV80545.1"/>
    </source>
</evidence>
<keyword evidence="3 7" id="KW-0812">Transmembrane</keyword>
<feature type="transmembrane region" description="Helical" evidence="7">
    <location>
        <begin position="283"/>
        <end position="305"/>
    </location>
</feature>
<protein>
    <submittedName>
        <fullName evidence="10">ABC transporter ATP-binding protein/permease</fullName>
    </submittedName>
</protein>
<name>A0A7C9QU25_9PROT</name>
<evidence type="ECO:0000256" key="6">
    <source>
        <dbReference type="SAM" id="MobiDB-lite"/>
    </source>
</evidence>
<evidence type="ECO:0000256" key="1">
    <source>
        <dbReference type="ARBA" id="ARBA00004651"/>
    </source>
</evidence>
<dbReference type="InterPro" id="IPR011527">
    <property type="entry name" value="ABC1_TM_dom"/>
</dbReference>
<accession>A0A7C9QU25</accession>
<dbReference type="CDD" id="cd03223">
    <property type="entry name" value="ABCD_peroxisomal_ALDP"/>
    <property type="match status" value="1"/>
</dbReference>
<keyword evidence="5 7" id="KW-0472">Membrane</keyword>
<feature type="transmembrane region" description="Helical" evidence="7">
    <location>
        <begin position="202"/>
        <end position="222"/>
    </location>
</feature>
<dbReference type="InterPro" id="IPR003439">
    <property type="entry name" value="ABC_transporter-like_ATP-bd"/>
</dbReference>
<dbReference type="PANTHER" id="PTHR11384">
    <property type="entry name" value="ATP-BINDING CASSETTE, SUB-FAMILY D MEMBER"/>
    <property type="match status" value="1"/>
</dbReference>
<feature type="domain" description="ABC transmembrane type-1" evidence="9">
    <location>
        <begin position="47"/>
        <end position="336"/>
    </location>
</feature>
<evidence type="ECO:0000259" key="8">
    <source>
        <dbReference type="PROSITE" id="PS50893"/>
    </source>
</evidence>
<dbReference type="Proteomes" id="UP000480684">
    <property type="component" value="Unassembled WGS sequence"/>
</dbReference>
<dbReference type="InterPro" id="IPR036640">
    <property type="entry name" value="ABC1_TM_sf"/>
</dbReference>
<dbReference type="InterPro" id="IPR027417">
    <property type="entry name" value="P-loop_NTPase"/>
</dbReference>
<gene>
    <name evidence="10" type="ORF">G4223_10535</name>
</gene>
<evidence type="ECO:0000259" key="9">
    <source>
        <dbReference type="PROSITE" id="PS50929"/>
    </source>
</evidence>
<proteinExistence type="predicted"/>
<dbReference type="AlphaFoldDB" id="A0A7C9QU25"/>
<dbReference type="InterPro" id="IPR050835">
    <property type="entry name" value="ABC_transporter_sub-D"/>
</dbReference>
<evidence type="ECO:0000256" key="2">
    <source>
        <dbReference type="ARBA" id="ARBA00022448"/>
    </source>
</evidence>
<feature type="region of interest" description="Disordered" evidence="6">
    <location>
        <begin position="582"/>
        <end position="608"/>
    </location>
</feature>
<feature type="transmembrane region" description="Helical" evidence="7">
    <location>
        <begin position="40"/>
        <end position="62"/>
    </location>
</feature>
<feature type="transmembrane region" description="Helical" evidence="7">
    <location>
        <begin position="82"/>
        <end position="106"/>
    </location>
</feature>
<organism evidence="10 11">
    <name type="scientific">Magnetospirillum aberrantis SpK</name>
    <dbReference type="NCBI Taxonomy" id="908842"/>
    <lineage>
        <taxon>Bacteria</taxon>
        <taxon>Pseudomonadati</taxon>
        <taxon>Pseudomonadota</taxon>
        <taxon>Alphaproteobacteria</taxon>
        <taxon>Rhodospirillales</taxon>
        <taxon>Rhodospirillaceae</taxon>
        <taxon>Magnetospirillum</taxon>
    </lineage>
</organism>
<evidence type="ECO:0000256" key="3">
    <source>
        <dbReference type="ARBA" id="ARBA00022692"/>
    </source>
</evidence>
<dbReference type="PROSITE" id="PS50929">
    <property type="entry name" value="ABC_TM1F"/>
    <property type="match status" value="1"/>
</dbReference>
<evidence type="ECO:0000313" key="11">
    <source>
        <dbReference type="Proteomes" id="UP000480684"/>
    </source>
</evidence>
<dbReference type="EMBL" id="JAAIYP010000037">
    <property type="protein sequence ID" value="NFV80545.1"/>
    <property type="molecule type" value="Genomic_DNA"/>
</dbReference>
<feature type="transmembrane region" description="Helical" evidence="7">
    <location>
        <begin position="163"/>
        <end position="182"/>
    </location>
</feature>
<evidence type="ECO:0000256" key="7">
    <source>
        <dbReference type="SAM" id="Phobius"/>
    </source>
</evidence>
<dbReference type="SUPFAM" id="SSF90123">
    <property type="entry name" value="ABC transporter transmembrane region"/>
    <property type="match status" value="1"/>
</dbReference>
<dbReference type="GO" id="GO:0140359">
    <property type="term" value="F:ABC-type transporter activity"/>
    <property type="evidence" value="ECO:0007669"/>
    <property type="project" value="InterPro"/>
</dbReference>
<keyword evidence="10" id="KW-0547">Nucleotide-binding</keyword>
<dbReference type="PANTHER" id="PTHR11384:SF59">
    <property type="entry name" value="LYSOSOMAL COBALAMIN TRANSPORTER ABCD4"/>
    <property type="match status" value="1"/>
</dbReference>
<dbReference type="Gene3D" id="3.40.50.300">
    <property type="entry name" value="P-loop containing nucleotide triphosphate hydrolases"/>
    <property type="match status" value="1"/>
</dbReference>
<keyword evidence="10" id="KW-0067">ATP-binding</keyword>
<dbReference type="Gene3D" id="1.20.1560.10">
    <property type="entry name" value="ABC transporter type 1, transmembrane domain"/>
    <property type="match status" value="1"/>
</dbReference>
<evidence type="ECO:0000256" key="4">
    <source>
        <dbReference type="ARBA" id="ARBA00022989"/>
    </source>
</evidence>
<sequence>MTAEGAARSSAGEPPPARAKGFFRQFLDLAGPYWSSDEKWAVRGMTALFILLTIAQVIVPIMVNLWSAKLFNALEQRSMERFLVQVVALLGILGIAMVITSTHLIVKRNLQIGWRRWLSRQVLDNWMAEGRHYLVNHMPGDHDNPDGRISEDIRNTCESAIDLAHSLFYCLLLLVSFTQILWSLSGVVTVTLFDTAIAVPGHMVFVSILYATAGTTAAVLIGRPLVRTVNMRQTVEANFRFGLVRVRENSEAIALLHGEPDERRRLSDLFVAVRKGFNLQTTALAKVFVFSSGYSVLASGFPFLIAAPRYIAGVISLGELMQIAQAFQQMTSALSWPVDNLSKAAEWKASVERVLSLHNALQALKQEQARTDSANTIQVETGDRPALVFDDLCVARVDGTPVVNNFTETIEAGERVLISGDPGAAIKLFKVVAGLWPWGSGQVFKPNDTGIFFMPQRPYLPIARLRSVLAYPAGPDSFDNDFLMATLSRVGLGHMSERLEETNTWENVLTLGEQQRLGFARLLLHRPNWIFIQEATDGLHPDGEHEMMQLVREEFPAATVITVGYHSALEAYHERKLTLEPSKDGQVQVKASTLAGAPPPDRRRKMSPLDLRNWLVHPLRRQGERREN</sequence>